<evidence type="ECO:0000313" key="2">
    <source>
        <dbReference type="Proteomes" id="UP000244773"/>
    </source>
</evidence>
<reference evidence="1" key="1">
    <citation type="journal article" date="2018" name="Virology">
        <title>A giant virus infecting green algae encodes key fermentation genes.</title>
        <authorList>
            <person name="Schvarcz C.R."/>
            <person name="Steward G.F."/>
        </authorList>
    </citation>
    <scope>NUCLEOTIDE SEQUENCE [LARGE SCALE GENOMIC DNA]</scope>
</reference>
<sequence>MVRNSKTSWVIFVVLILVTEPLVEGNRQKECDKAVKCYDKCDEKFNKKKFKACVVKCLVKIGSDNFNKSFKHCYKESKKVNKIYKCMSDEVKDHICYKWFN</sequence>
<dbReference type="Proteomes" id="UP000244773">
    <property type="component" value="Segment"/>
</dbReference>
<dbReference type="EMBL" id="KY322437">
    <property type="protein sequence ID" value="AUF82530.1"/>
    <property type="molecule type" value="Genomic_DNA"/>
</dbReference>
<protein>
    <submittedName>
        <fullName evidence="1">Uncharacterized protein</fullName>
    </submittedName>
</protein>
<gene>
    <name evidence="1" type="ORF">TetV_448</name>
</gene>
<name>A0A2P0VNS6_9VIRU</name>
<accession>A0A2P0VNS6</accession>
<evidence type="ECO:0000313" key="1">
    <source>
        <dbReference type="EMBL" id="AUF82530.1"/>
    </source>
</evidence>
<proteinExistence type="predicted"/>
<organism evidence="1">
    <name type="scientific">Tetraselmis virus 1</name>
    <dbReference type="NCBI Taxonomy" id="2060617"/>
    <lineage>
        <taxon>Viruses</taxon>
        <taxon>Varidnaviria</taxon>
        <taxon>Bamfordvirae</taxon>
        <taxon>Nucleocytoviricota</taxon>
        <taxon>Megaviricetes</taxon>
        <taxon>Imitervirales</taxon>
        <taxon>Allomimiviridae</taxon>
        <taxon>Oceanusvirus</taxon>
        <taxon>Oceanusvirus kaneohense</taxon>
    </lineage>
</organism>
<keyword evidence="2" id="KW-1185">Reference proteome</keyword>